<name>A0A3N8NYC6_9BURK</name>
<gene>
    <name evidence="1" type="ORF">DF051_36895</name>
</gene>
<sequence length="108" mass="11978">MTKNTNRNAFYWMAPKARAALVAEVERTFDEAKATVTAFINQAGLDDDGHLTDRDFLDRYGYPASWDNEVPQPRQRPTPAAVVEAMLRDTAGSSDEMDAGLFEGIGHD</sequence>
<dbReference type="EMBL" id="QTQV01000039">
    <property type="protein sequence ID" value="RQT04341.1"/>
    <property type="molecule type" value="Genomic_DNA"/>
</dbReference>
<reference evidence="1 2" key="1">
    <citation type="submission" date="2018-08" db="EMBL/GenBank/DDBJ databases">
        <title>Comparative analysis of Burkholderia isolates from Puerto Rico.</title>
        <authorList>
            <person name="Hall C."/>
            <person name="Sahl J."/>
            <person name="Wagner D."/>
        </authorList>
    </citation>
    <scope>NUCLEOTIDE SEQUENCE [LARGE SCALE GENOMIC DNA]</scope>
    <source>
        <strain evidence="1 2">Bp9025</strain>
    </source>
</reference>
<accession>A0A3N8NYC6</accession>
<protein>
    <submittedName>
        <fullName evidence="1">Uncharacterized protein</fullName>
    </submittedName>
</protein>
<proteinExistence type="predicted"/>
<dbReference type="RefSeq" id="WP_124585468.1">
    <property type="nucleotide sequence ID" value="NZ_QTQV01000039.1"/>
</dbReference>
<evidence type="ECO:0000313" key="2">
    <source>
        <dbReference type="Proteomes" id="UP000277921"/>
    </source>
</evidence>
<organism evidence="1 2">
    <name type="scientific">Burkholderia contaminans</name>
    <dbReference type="NCBI Taxonomy" id="488447"/>
    <lineage>
        <taxon>Bacteria</taxon>
        <taxon>Pseudomonadati</taxon>
        <taxon>Pseudomonadota</taxon>
        <taxon>Betaproteobacteria</taxon>
        <taxon>Burkholderiales</taxon>
        <taxon>Burkholderiaceae</taxon>
        <taxon>Burkholderia</taxon>
        <taxon>Burkholderia cepacia complex</taxon>
    </lineage>
</organism>
<comment type="caution">
    <text evidence="1">The sequence shown here is derived from an EMBL/GenBank/DDBJ whole genome shotgun (WGS) entry which is preliminary data.</text>
</comment>
<dbReference type="Proteomes" id="UP000277921">
    <property type="component" value="Unassembled WGS sequence"/>
</dbReference>
<dbReference type="AlphaFoldDB" id="A0A3N8NYC6"/>
<evidence type="ECO:0000313" key="1">
    <source>
        <dbReference type="EMBL" id="RQT04341.1"/>
    </source>
</evidence>